<keyword evidence="4" id="KW-0274">FAD</keyword>
<evidence type="ECO:0000256" key="3">
    <source>
        <dbReference type="ARBA" id="ARBA00022630"/>
    </source>
</evidence>
<dbReference type="RefSeq" id="XP_024885682.1">
    <property type="nucleotide sequence ID" value="XM_025029914.1"/>
</dbReference>
<evidence type="ECO:0000259" key="8">
    <source>
        <dbReference type="Pfam" id="PF02771"/>
    </source>
</evidence>
<evidence type="ECO:0000256" key="5">
    <source>
        <dbReference type="ARBA" id="ARBA00023002"/>
    </source>
</evidence>
<proteinExistence type="inferred from homology"/>
<dbReference type="Proteomes" id="UP000504618">
    <property type="component" value="Unplaced"/>
</dbReference>
<dbReference type="Gene3D" id="2.40.110.10">
    <property type="entry name" value="Butyryl-CoA Dehydrogenase, subunit A, domain 2"/>
    <property type="match status" value="1"/>
</dbReference>
<dbReference type="SUPFAM" id="SSF47203">
    <property type="entry name" value="Acyl-CoA dehydrogenase C-terminal domain-like"/>
    <property type="match status" value="1"/>
</dbReference>
<dbReference type="PANTHER" id="PTHR48083:SF2">
    <property type="entry name" value="MEDIUM-CHAIN SPECIFIC ACYL-COA DEHYDROGENASE, MITOCHONDRIAL"/>
    <property type="match status" value="1"/>
</dbReference>
<sequence>MMLRKVFNPTMYLKVMRSFSAATESAPGLTFELSDTQKEMQELARKFTKEEIIPVAAEYDRTGKYPWDIIKKAWSIGLLNKHIPQHCGGMEASIFDACLVAEELAYGCTGIATAIEGTGLGQTPVIVAGTKEQQNKYLGRLLEEPHVAAYCVTEPSAGSDVAGIKTKAEKKGKEWILNGTKMWITNGGVANWYFVLARTNPDPKAPANKAFTGFIVERDSEGLTLGRKVAAASTGLAQRALDEATKYALERKTFGRPIAEHQAIAFMLADMAIGVETSRLAWMKAAWAADKELPNATTLASIAKCYGADVANKCATDAVQVFGGAGFNSEYPVEKLMRDAKIYQIYEGTAQIQRLIISRALFDEAKQKSN</sequence>
<dbReference type="AlphaFoldDB" id="A0A6J1QT83"/>
<dbReference type="Pfam" id="PF00441">
    <property type="entry name" value="Acyl-CoA_dh_1"/>
    <property type="match status" value="1"/>
</dbReference>
<evidence type="ECO:0000256" key="2">
    <source>
        <dbReference type="ARBA" id="ARBA00009347"/>
    </source>
</evidence>
<dbReference type="InterPro" id="IPR006089">
    <property type="entry name" value="Acyl-CoA_DH_CS"/>
</dbReference>
<comment type="catalytic activity">
    <reaction evidence="6">
        <text>a medium-chain 2,3-saturated fatty acyl-CoA + oxidized [electron-transfer flavoprotein] + H(+) = a medium-chain (2E)-enoyl-CoA + reduced [electron-transfer flavoprotein]</text>
        <dbReference type="Rhea" id="RHEA:14477"/>
        <dbReference type="Rhea" id="RHEA-COMP:10685"/>
        <dbReference type="Rhea" id="RHEA-COMP:10686"/>
        <dbReference type="ChEBI" id="CHEBI:15378"/>
        <dbReference type="ChEBI" id="CHEBI:57692"/>
        <dbReference type="ChEBI" id="CHEBI:58307"/>
        <dbReference type="ChEBI" id="CHEBI:83723"/>
        <dbReference type="ChEBI" id="CHEBI:83726"/>
        <dbReference type="EC" id="1.3.8.7"/>
    </reaction>
</comment>
<dbReference type="PROSITE" id="PS00072">
    <property type="entry name" value="ACYL_COA_DH_1"/>
    <property type="match status" value="1"/>
</dbReference>
<dbReference type="InterPro" id="IPR050741">
    <property type="entry name" value="Acyl-CoA_dehydrogenase"/>
</dbReference>
<dbReference type="GO" id="GO:0051793">
    <property type="term" value="P:medium-chain fatty acid catabolic process"/>
    <property type="evidence" value="ECO:0007669"/>
    <property type="project" value="TreeGrafter"/>
</dbReference>
<comment type="similarity">
    <text evidence="2">Belongs to the acyl-CoA dehydrogenase family.</text>
</comment>
<dbReference type="PANTHER" id="PTHR48083">
    <property type="entry name" value="MEDIUM-CHAIN SPECIFIC ACYL-COA DEHYDROGENASE, MITOCHONDRIAL-RELATED"/>
    <property type="match status" value="1"/>
</dbReference>
<dbReference type="FunFam" id="1.10.540.10:FF:000010">
    <property type="entry name" value="Medium-chain specific acyl-CoA dehydrogenase, mitochondrial"/>
    <property type="match status" value="1"/>
</dbReference>
<name>A0A6J1QT83_9HYME</name>
<dbReference type="InterPro" id="IPR013786">
    <property type="entry name" value="AcylCoA_DH/ox_N"/>
</dbReference>
<accession>A0A6J1QT83</accession>
<evidence type="ECO:0000256" key="1">
    <source>
        <dbReference type="ARBA" id="ARBA00001974"/>
    </source>
</evidence>
<evidence type="ECO:0000256" key="6">
    <source>
        <dbReference type="ARBA" id="ARBA00047882"/>
    </source>
</evidence>
<dbReference type="SUPFAM" id="SSF56645">
    <property type="entry name" value="Acyl-CoA dehydrogenase NM domain-like"/>
    <property type="match status" value="1"/>
</dbReference>
<evidence type="ECO:0000313" key="10">
    <source>
        <dbReference type="RefSeq" id="XP_024885682.1"/>
    </source>
</evidence>
<keyword evidence="9" id="KW-1185">Reference proteome</keyword>
<dbReference type="InterPro" id="IPR046373">
    <property type="entry name" value="Acyl-CoA_Oxase/DH_mid-dom_sf"/>
</dbReference>
<dbReference type="PIRSF" id="PIRSF016578">
    <property type="entry name" value="HsaA"/>
    <property type="match status" value="1"/>
</dbReference>
<dbReference type="Gene3D" id="1.20.140.10">
    <property type="entry name" value="Butyryl-CoA Dehydrogenase, subunit A, domain 3"/>
    <property type="match status" value="1"/>
</dbReference>
<keyword evidence="5" id="KW-0560">Oxidoreductase</keyword>
<dbReference type="PROSITE" id="PS00073">
    <property type="entry name" value="ACYL_COA_DH_2"/>
    <property type="match status" value="1"/>
</dbReference>
<feature type="domain" description="Acyl-CoA dehydrogenase/oxidase N-terminal" evidence="8">
    <location>
        <begin position="34"/>
        <end position="143"/>
    </location>
</feature>
<dbReference type="GO" id="GO:0005739">
    <property type="term" value="C:mitochondrion"/>
    <property type="evidence" value="ECO:0007669"/>
    <property type="project" value="TreeGrafter"/>
</dbReference>
<dbReference type="FunFam" id="1.20.140.10:FF:000011">
    <property type="entry name" value="Medium-chain specific acyl-CoA dehydrogenase, mitochondrial"/>
    <property type="match status" value="1"/>
</dbReference>
<dbReference type="InterPro" id="IPR009100">
    <property type="entry name" value="AcylCoA_DH/oxidase_NM_dom_sf"/>
</dbReference>
<evidence type="ECO:0000256" key="4">
    <source>
        <dbReference type="ARBA" id="ARBA00022827"/>
    </source>
</evidence>
<keyword evidence="3" id="KW-0285">Flavoprotein</keyword>
<dbReference type="GO" id="GO:0070991">
    <property type="term" value="F:medium-chain fatty acyl-CoA dehydrogenase activity"/>
    <property type="evidence" value="ECO:0007669"/>
    <property type="project" value="UniProtKB-EC"/>
</dbReference>
<feature type="domain" description="Acyl-CoA dehydrogenase/oxidase C-terminal" evidence="7">
    <location>
        <begin position="223"/>
        <end position="361"/>
    </location>
</feature>
<dbReference type="Pfam" id="PF02771">
    <property type="entry name" value="Acyl-CoA_dh_N"/>
    <property type="match status" value="1"/>
</dbReference>
<organism evidence="9 10">
    <name type="scientific">Temnothorax curvispinosus</name>
    <dbReference type="NCBI Taxonomy" id="300111"/>
    <lineage>
        <taxon>Eukaryota</taxon>
        <taxon>Metazoa</taxon>
        <taxon>Ecdysozoa</taxon>
        <taxon>Arthropoda</taxon>
        <taxon>Hexapoda</taxon>
        <taxon>Insecta</taxon>
        <taxon>Pterygota</taxon>
        <taxon>Neoptera</taxon>
        <taxon>Endopterygota</taxon>
        <taxon>Hymenoptera</taxon>
        <taxon>Apocrita</taxon>
        <taxon>Aculeata</taxon>
        <taxon>Formicoidea</taxon>
        <taxon>Formicidae</taxon>
        <taxon>Myrmicinae</taxon>
        <taxon>Temnothorax</taxon>
    </lineage>
</organism>
<reference evidence="10" key="1">
    <citation type="submission" date="2025-08" db="UniProtKB">
        <authorList>
            <consortium name="RefSeq"/>
        </authorList>
    </citation>
    <scope>IDENTIFICATION</scope>
    <source>
        <tissue evidence="10">Whole body</tissue>
    </source>
</reference>
<dbReference type="FunFam" id="2.40.110.10:FF:000043">
    <property type="entry name" value="Acyl CoA DeHydrogenase"/>
    <property type="match status" value="1"/>
</dbReference>
<dbReference type="InterPro" id="IPR036250">
    <property type="entry name" value="AcylCo_DH-like_C"/>
</dbReference>
<dbReference type="Gene3D" id="1.10.540.10">
    <property type="entry name" value="Acyl-CoA dehydrogenase/oxidase, N-terminal domain"/>
    <property type="match status" value="1"/>
</dbReference>
<dbReference type="GO" id="GO:0050660">
    <property type="term" value="F:flavin adenine dinucleotide binding"/>
    <property type="evidence" value="ECO:0007669"/>
    <property type="project" value="InterPro"/>
</dbReference>
<protein>
    <submittedName>
        <fullName evidence="10">Probable medium-chain specific acyl-CoA dehydrogenase, mitochondrial isoform X2</fullName>
    </submittedName>
</protein>
<dbReference type="GeneID" id="112463492"/>
<evidence type="ECO:0000313" key="9">
    <source>
        <dbReference type="Proteomes" id="UP000504618"/>
    </source>
</evidence>
<gene>
    <name evidence="10" type="primary">LOC112463492</name>
</gene>
<dbReference type="InterPro" id="IPR037069">
    <property type="entry name" value="AcylCoA_DH/ox_N_sf"/>
</dbReference>
<evidence type="ECO:0000259" key="7">
    <source>
        <dbReference type="Pfam" id="PF00441"/>
    </source>
</evidence>
<dbReference type="InterPro" id="IPR009075">
    <property type="entry name" value="AcylCo_DH/oxidase_C"/>
</dbReference>
<comment type="cofactor">
    <cofactor evidence="1">
        <name>FAD</name>
        <dbReference type="ChEBI" id="CHEBI:57692"/>
    </cofactor>
</comment>